<dbReference type="InterPro" id="IPR056748">
    <property type="entry name" value="VPS13-like_C"/>
</dbReference>
<protein>
    <recommendedName>
        <fullName evidence="1">Intermembrane lipid transfer protein VPS13-like C-terminal domain-containing protein</fullName>
    </recommendedName>
</protein>
<proteinExistence type="predicted"/>
<gene>
    <name evidence="2" type="ORF">g.5378</name>
</gene>
<dbReference type="AlphaFoldDB" id="A0A1B6HCG6"/>
<feature type="non-terminal residue" evidence="2">
    <location>
        <position position="120"/>
    </location>
</feature>
<organism evidence="2">
    <name type="scientific">Homalodisca liturata</name>
    <dbReference type="NCBI Taxonomy" id="320908"/>
    <lineage>
        <taxon>Eukaryota</taxon>
        <taxon>Metazoa</taxon>
        <taxon>Ecdysozoa</taxon>
        <taxon>Arthropoda</taxon>
        <taxon>Hexapoda</taxon>
        <taxon>Insecta</taxon>
        <taxon>Pterygota</taxon>
        <taxon>Neoptera</taxon>
        <taxon>Paraneoptera</taxon>
        <taxon>Hemiptera</taxon>
        <taxon>Auchenorrhyncha</taxon>
        <taxon>Membracoidea</taxon>
        <taxon>Cicadellidae</taxon>
        <taxon>Cicadellinae</taxon>
        <taxon>Proconiini</taxon>
        <taxon>Homalodisca</taxon>
    </lineage>
</organism>
<reference evidence="2" key="1">
    <citation type="submission" date="2015-11" db="EMBL/GenBank/DDBJ databases">
        <title>De novo transcriptome assembly of four potential Pierce s Disease insect vectors from Arizona vineyards.</title>
        <authorList>
            <person name="Tassone E.E."/>
        </authorList>
    </citation>
    <scope>NUCLEOTIDE SEQUENCE</scope>
</reference>
<name>A0A1B6HCG6_9HEMI</name>
<accession>A0A1B6HCG6</accession>
<evidence type="ECO:0000259" key="1">
    <source>
        <dbReference type="Pfam" id="PF25037"/>
    </source>
</evidence>
<dbReference type="EMBL" id="GECU01035331">
    <property type="protein sequence ID" value="JAS72375.1"/>
    <property type="molecule type" value="Transcribed_RNA"/>
</dbReference>
<evidence type="ECO:0000313" key="2">
    <source>
        <dbReference type="EMBL" id="JAS72375.1"/>
    </source>
</evidence>
<feature type="domain" description="Intermembrane lipid transfer protein VPS13-like C-terminal" evidence="1">
    <location>
        <begin position="2"/>
        <end position="102"/>
    </location>
</feature>
<dbReference type="Pfam" id="PF25037">
    <property type="entry name" value="VPS13_C"/>
    <property type="match status" value="1"/>
</dbReference>
<feature type="non-terminal residue" evidence="2">
    <location>
        <position position="1"/>
    </location>
</feature>
<sequence>SLYEATGMQLLNSLSKGHYADTDVYWAHATLSPECKSTLLVTLQHVFLVEKCRVWGMWEIDWMVRVDDIMAVPTLHNDKLTFKVRQDESFNFFSGDERFIQSNETAVLQWLQNKVETVLI</sequence>